<dbReference type="GO" id="GO:0005840">
    <property type="term" value="C:ribosome"/>
    <property type="evidence" value="ECO:0007669"/>
    <property type="project" value="UniProtKB-KW"/>
</dbReference>
<dbReference type="Gene3D" id="3.40.630.30">
    <property type="match status" value="1"/>
</dbReference>
<proteinExistence type="predicted"/>
<keyword evidence="1" id="KW-0808">Transferase</keyword>
<dbReference type="PANTHER" id="PTHR43877">
    <property type="entry name" value="AMINOALKYLPHOSPHONATE N-ACETYLTRANSFERASE-RELATED-RELATED"/>
    <property type="match status" value="1"/>
</dbReference>
<dbReference type="AlphaFoldDB" id="A0A2P8GSV4"/>
<reference evidence="5 7" key="2">
    <citation type="submission" date="2018-12" db="EMBL/GenBank/DDBJ databases">
        <authorList>
            <person name="hu s."/>
            <person name="Xu Y."/>
            <person name="Xu B."/>
            <person name="Li F."/>
        </authorList>
    </citation>
    <scope>NUCLEOTIDE SEQUENCE [LARGE SCALE GENOMIC DNA]</scope>
    <source>
        <strain evidence="5 7">KSW2-17</strain>
    </source>
</reference>
<evidence type="ECO:0000256" key="2">
    <source>
        <dbReference type="ARBA" id="ARBA00023315"/>
    </source>
</evidence>
<dbReference type="InterPro" id="IPR016181">
    <property type="entry name" value="Acyl_CoA_acyltransferase"/>
</dbReference>
<keyword evidence="2" id="KW-0012">Acyltransferase</keyword>
<keyword evidence="7" id="KW-1185">Reference proteome</keyword>
<dbReference type="PROSITE" id="PS51186">
    <property type="entry name" value="GNAT"/>
    <property type="match status" value="1"/>
</dbReference>
<dbReference type="GO" id="GO:0016747">
    <property type="term" value="F:acyltransferase activity, transferring groups other than amino-acyl groups"/>
    <property type="evidence" value="ECO:0007669"/>
    <property type="project" value="InterPro"/>
</dbReference>
<name>A0A2P8GSV4_9MICO</name>
<dbReference type="EMBL" id="RZGY01000004">
    <property type="protein sequence ID" value="RUQ82041.1"/>
    <property type="molecule type" value="Genomic_DNA"/>
</dbReference>
<dbReference type="InterPro" id="IPR050832">
    <property type="entry name" value="Bact_Acetyltransf"/>
</dbReference>
<evidence type="ECO:0000313" key="5">
    <source>
        <dbReference type="EMBL" id="RUQ82041.1"/>
    </source>
</evidence>
<dbReference type="RefSeq" id="WP_106562244.1">
    <property type="nucleotide sequence ID" value="NZ_PYAU01000001.1"/>
</dbReference>
<gene>
    <name evidence="4" type="ORF">CLV49_0654</name>
    <name evidence="5" type="ORF">ELQ93_17330</name>
</gene>
<organism evidence="4 6">
    <name type="scientific">Labedella gwakjiensis</name>
    <dbReference type="NCBI Taxonomy" id="390269"/>
    <lineage>
        <taxon>Bacteria</taxon>
        <taxon>Bacillati</taxon>
        <taxon>Actinomycetota</taxon>
        <taxon>Actinomycetes</taxon>
        <taxon>Micrococcales</taxon>
        <taxon>Microbacteriaceae</taxon>
        <taxon>Labedella</taxon>
    </lineage>
</organism>
<accession>A0A2P8GSV4</accession>
<evidence type="ECO:0000259" key="3">
    <source>
        <dbReference type="PROSITE" id="PS51186"/>
    </source>
</evidence>
<evidence type="ECO:0000313" key="7">
    <source>
        <dbReference type="Proteomes" id="UP000268291"/>
    </source>
</evidence>
<keyword evidence="4" id="KW-0689">Ribosomal protein</keyword>
<feature type="domain" description="N-acetyltransferase" evidence="3">
    <location>
        <begin position="9"/>
        <end position="170"/>
    </location>
</feature>
<sequence>MVDGGSVDLVIRPLRGGDADALALVHVTSWRETYAGLVPEEMYGDEALEQRRAFWTQAVARSLTGEIRSTVRVAELDGRIVGFASAGPSRPGVQKRATELSMIYTLAEVHGRGIGDALLDAVLGDGPAQLWVAEQNPRARRFYARHGFTWDGTRKLDEHIADLAEVLLVR</sequence>
<dbReference type="InterPro" id="IPR000182">
    <property type="entry name" value="GNAT_dom"/>
</dbReference>
<dbReference type="CDD" id="cd04301">
    <property type="entry name" value="NAT_SF"/>
    <property type="match status" value="1"/>
</dbReference>
<dbReference type="OrthoDB" id="5243635at2"/>
<dbReference type="SUPFAM" id="SSF55729">
    <property type="entry name" value="Acyl-CoA N-acyltransferases (Nat)"/>
    <property type="match status" value="1"/>
</dbReference>
<evidence type="ECO:0000313" key="6">
    <source>
        <dbReference type="Proteomes" id="UP000241203"/>
    </source>
</evidence>
<dbReference type="Pfam" id="PF00583">
    <property type="entry name" value="Acetyltransf_1"/>
    <property type="match status" value="1"/>
</dbReference>
<keyword evidence="4" id="KW-0687">Ribonucleoprotein</keyword>
<evidence type="ECO:0000313" key="4">
    <source>
        <dbReference type="EMBL" id="PSL37048.1"/>
    </source>
</evidence>
<evidence type="ECO:0000256" key="1">
    <source>
        <dbReference type="ARBA" id="ARBA00022679"/>
    </source>
</evidence>
<dbReference type="Proteomes" id="UP000268291">
    <property type="component" value="Unassembled WGS sequence"/>
</dbReference>
<reference evidence="4 6" key="1">
    <citation type="submission" date="2018-03" db="EMBL/GenBank/DDBJ databases">
        <title>Genomic Encyclopedia of Archaeal and Bacterial Type Strains, Phase II (KMG-II): from individual species to whole genera.</title>
        <authorList>
            <person name="Goeker M."/>
        </authorList>
    </citation>
    <scope>NUCLEOTIDE SEQUENCE [LARGE SCALE GENOMIC DNA]</scope>
    <source>
        <strain evidence="4 6">DSM 21548</strain>
    </source>
</reference>
<comment type="caution">
    <text evidence="4">The sequence shown here is derived from an EMBL/GenBank/DDBJ whole genome shotgun (WGS) entry which is preliminary data.</text>
</comment>
<dbReference type="Proteomes" id="UP000241203">
    <property type="component" value="Unassembled WGS sequence"/>
</dbReference>
<protein>
    <submittedName>
        <fullName evidence="5">N-acetyltransferase</fullName>
    </submittedName>
    <submittedName>
        <fullName evidence="4">Ribosomal protein S18 acetylase RimI-like enzyme</fullName>
    </submittedName>
</protein>
<dbReference type="EMBL" id="PYAU01000001">
    <property type="protein sequence ID" value="PSL37048.1"/>
    <property type="molecule type" value="Genomic_DNA"/>
</dbReference>